<feature type="domain" description="Acetyl-coenzyme A synthetase N-terminal" evidence="4">
    <location>
        <begin position="8"/>
        <end position="66"/>
    </location>
</feature>
<dbReference type="EMBL" id="JAAAID010000398">
    <property type="protein sequence ID" value="KAG0017981.1"/>
    <property type="molecule type" value="Genomic_DNA"/>
</dbReference>
<dbReference type="OrthoDB" id="1706066at2759"/>
<dbReference type="InterPro" id="IPR000873">
    <property type="entry name" value="AMP-dep_synth/lig_dom"/>
</dbReference>
<evidence type="ECO:0000259" key="3">
    <source>
        <dbReference type="Pfam" id="PF13193"/>
    </source>
</evidence>
<dbReference type="PANTHER" id="PTHR43347">
    <property type="entry name" value="ACYL-COA SYNTHETASE"/>
    <property type="match status" value="1"/>
</dbReference>
<dbReference type="AlphaFoldDB" id="A0A9P6MZA8"/>
<evidence type="ECO:0000259" key="2">
    <source>
        <dbReference type="Pfam" id="PF00501"/>
    </source>
</evidence>
<protein>
    <submittedName>
        <fullName evidence="5">Uncharacterized protein</fullName>
    </submittedName>
</protein>
<feature type="domain" description="AMP-dependent synthetase/ligase" evidence="2">
    <location>
        <begin position="74"/>
        <end position="474"/>
    </location>
</feature>
<dbReference type="PANTHER" id="PTHR43347:SF3">
    <property type="entry name" value="ACYL-COA SYNTHETASE SHORT-CHAIN FAMILY MEMBER 3, MITOCHONDRIAL"/>
    <property type="match status" value="1"/>
</dbReference>
<evidence type="ECO:0000256" key="1">
    <source>
        <dbReference type="ARBA" id="ARBA00006432"/>
    </source>
</evidence>
<dbReference type="SUPFAM" id="SSF56801">
    <property type="entry name" value="Acetyl-CoA synthetase-like"/>
    <property type="match status" value="1"/>
</dbReference>
<feature type="domain" description="AMP-binding enzyme C-terminal" evidence="3">
    <location>
        <begin position="540"/>
        <end position="618"/>
    </location>
</feature>
<gene>
    <name evidence="5" type="ORF">BGZ80_007679</name>
</gene>
<dbReference type="InterPro" id="IPR045851">
    <property type="entry name" value="AMP-bd_C_sf"/>
</dbReference>
<comment type="caution">
    <text evidence="5">The sequence shown here is derived from an EMBL/GenBank/DDBJ whole genome shotgun (WGS) entry which is preliminary data.</text>
</comment>
<dbReference type="PROSITE" id="PS00455">
    <property type="entry name" value="AMP_BINDING"/>
    <property type="match status" value="1"/>
</dbReference>
<dbReference type="InterPro" id="IPR025110">
    <property type="entry name" value="AMP-bd_C"/>
</dbReference>
<dbReference type="Gene3D" id="3.30.300.30">
    <property type="match status" value="1"/>
</dbReference>
<dbReference type="Pfam" id="PF13193">
    <property type="entry name" value="AMP-binding_C"/>
    <property type="match status" value="1"/>
</dbReference>
<dbReference type="Pfam" id="PF16177">
    <property type="entry name" value="ACAS_N"/>
    <property type="match status" value="1"/>
</dbReference>
<evidence type="ECO:0000313" key="6">
    <source>
        <dbReference type="Proteomes" id="UP000703661"/>
    </source>
</evidence>
<dbReference type="InterPro" id="IPR042099">
    <property type="entry name" value="ANL_N_sf"/>
</dbReference>
<organism evidence="5 6">
    <name type="scientific">Entomortierella chlamydospora</name>
    <dbReference type="NCBI Taxonomy" id="101097"/>
    <lineage>
        <taxon>Eukaryota</taxon>
        <taxon>Fungi</taxon>
        <taxon>Fungi incertae sedis</taxon>
        <taxon>Mucoromycota</taxon>
        <taxon>Mortierellomycotina</taxon>
        <taxon>Mortierellomycetes</taxon>
        <taxon>Mortierellales</taxon>
        <taxon>Mortierellaceae</taxon>
        <taxon>Entomortierella</taxon>
    </lineage>
</organism>
<proteinExistence type="inferred from homology"/>
<dbReference type="InterPro" id="IPR020845">
    <property type="entry name" value="AMP-binding_CS"/>
</dbReference>
<keyword evidence="6" id="KW-1185">Reference proteome</keyword>
<reference evidence="5" key="1">
    <citation type="journal article" date="2020" name="Fungal Divers.">
        <title>Resolving the Mortierellaceae phylogeny through synthesis of multi-gene phylogenetics and phylogenomics.</title>
        <authorList>
            <person name="Vandepol N."/>
            <person name="Liber J."/>
            <person name="Desiro A."/>
            <person name="Na H."/>
            <person name="Kennedy M."/>
            <person name="Barry K."/>
            <person name="Grigoriev I.V."/>
            <person name="Miller A.N."/>
            <person name="O'Donnell K."/>
            <person name="Stajich J.E."/>
            <person name="Bonito G."/>
        </authorList>
    </citation>
    <scope>NUCLEOTIDE SEQUENCE</scope>
    <source>
        <strain evidence="5">NRRL 2769</strain>
    </source>
</reference>
<evidence type="ECO:0000313" key="5">
    <source>
        <dbReference type="EMBL" id="KAG0017981.1"/>
    </source>
</evidence>
<dbReference type="Proteomes" id="UP000703661">
    <property type="component" value="Unassembled WGS sequence"/>
</dbReference>
<comment type="similarity">
    <text evidence="1">Belongs to the ATP-dependent AMP-binding enzyme family.</text>
</comment>
<dbReference type="Pfam" id="PF00501">
    <property type="entry name" value="AMP-binding"/>
    <property type="match status" value="1"/>
</dbReference>
<name>A0A9P6MZA8_9FUNG</name>
<sequence length="683" mass="74764">MVPQTQAQVLQAALRDPDQYWDQFGSQLHWDTPYSKVLAFGEPSSASVGTDYTWFKDGKINTCYNAIDRHVLSGHGKQVAVYYDSPLNNERRAITYQELLEQVQTCAGVIASHGVKKGDIVLIYMPMVPEALVSMLACARLGVTHSVVFGGFAPLEVQKRISDSKPKLIIGGSCGIEVGKIIPYKEMLDKAIDMGDHKPTQKIIFQRDAGRTTLDASRGDLDWHSEMERIRRAGKQFKDWVPVESHHPLYILYTSGTTGLPKGVVRDNGGHAAHTLATMKNLFGANPGEVIFCASDVGWVVGHSFICYGPLLLGCSTILYEGKPIGTPDAGAFFRIIQDYKVSTWYTAPTALRAIRRVDPHGEFSNKYDLSSLRGLYLAGERSDHGTIMHFQKVIGGKPVVDNYWSTESGSPITAACQGLYDTNGAKVTPIEARQGAAGMPTPGYDVRVLADPDENGGAIKELGPSQFGNIVVKLPLPPSSLHTLWNNPAGFHKSYLSRFPGYYDTGDAGIVDEDGYVHVMSRTDDIMQVAGHRLSTGSVELILAEHPAISECCVVPLSDKLKGQVPMGLVVLKFGVTQKEEDILKETIQMVRQNLGAIANYNQTHIVRRLPKTRSGKILRRTIRDIIAGKSLENKTLVVPPTIEDVTVLNELEEVITKLGLVGNDGEAGKLDDTVKPLKSKL</sequence>
<dbReference type="InterPro" id="IPR032387">
    <property type="entry name" value="ACAS_N"/>
</dbReference>
<dbReference type="Gene3D" id="3.40.50.12780">
    <property type="entry name" value="N-terminal domain of ligase-like"/>
    <property type="match status" value="1"/>
</dbReference>
<evidence type="ECO:0000259" key="4">
    <source>
        <dbReference type="Pfam" id="PF16177"/>
    </source>
</evidence>
<accession>A0A9P6MZA8</accession>
<dbReference type="GO" id="GO:0050218">
    <property type="term" value="F:propionate-CoA ligase activity"/>
    <property type="evidence" value="ECO:0007669"/>
    <property type="project" value="TreeGrafter"/>
</dbReference>